<dbReference type="InterPro" id="IPR038377">
    <property type="entry name" value="Na/Glc_symporter_sf"/>
</dbReference>
<evidence type="ECO:0000256" key="5">
    <source>
        <dbReference type="ARBA" id="ARBA00022989"/>
    </source>
</evidence>
<evidence type="ECO:0000256" key="3">
    <source>
        <dbReference type="ARBA" id="ARBA00022448"/>
    </source>
</evidence>
<sequence length="471" mass="50409">MSIQLSIVILYIFLLFAISLYVKHRAAQNPTEYLFAGRKLSTTLVAVSITGMAVGAASTVGVAESATKIGLAAGWYNGAWSIGAIVMGILAAGRYRSLNCTTIPELFERSYDKKARVISVIGLSLIMICITSLQYVAGGSILSTLMPDIFTMESGMIVSAVVFIGITAIGGLWSSGLSNILSVTVIYLGIIYSLVRILLRDGGISGIAASLPVSSVDWFSPFAGISAATLLGWIIVMVTQAITAQGPVQIACGAKDAGAARRGFILGGILIFPIGFLCAILGLAAKAQYPDLNPTLALPQIIMSLDPFSSGLTLAGLWAADVSTACTILLGASTLVAQDIYRRFFSPKMTQKTYLRANRMITLLIGIGTLWMAFNAVGIVKIMLIGLSLTTAFTLVFLCTLFCPSLCRRNTAFWTTLVGIAGLILWQLFPAIRILPHVIYFEWIICTVTLLLVRVIDKTPITPPTRREDDL</sequence>
<evidence type="ECO:0000256" key="6">
    <source>
        <dbReference type="ARBA" id="ARBA00023136"/>
    </source>
</evidence>
<feature type="transmembrane region" description="Helical" evidence="8">
    <location>
        <begin position="357"/>
        <end position="376"/>
    </location>
</feature>
<feature type="transmembrane region" description="Helical" evidence="8">
    <location>
        <begin position="411"/>
        <end position="432"/>
    </location>
</feature>
<dbReference type="Proteomes" id="UP000017090">
    <property type="component" value="Unassembled WGS sequence"/>
</dbReference>
<dbReference type="OrthoDB" id="1263at2"/>
<dbReference type="InterPro" id="IPR050277">
    <property type="entry name" value="Sodium:Solute_Symporter"/>
</dbReference>
<comment type="caution">
    <text evidence="9">The sequence shown here is derived from an EMBL/GenBank/DDBJ whole genome shotgun (WGS) entry which is preliminary data.</text>
</comment>
<keyword evidence="10" id="KW-1185">Reference proteome</keyword>
<dbReference type="RefSeq" id="WP_023053964.1">
    <property type="nucleotide sequence ID" value="NZ_AWXA01000041.1"/>
</dbReference>
<feature type="transmembrane region" description="Helical" evidence="8">
    <location>
        <begin position="43"/>
        <end position="63"/>
    </location>
</feature>
<feature type="transmembrane region" description="Helical" evidence="8">
    <location>
        <begin position="116"/>
        <end position="137"/>
    </location>
</feature>
<comment type="subcellular location">
    <subcellularLocation>
        <location evidence="1">Membrane</location>
        <topology evidence="1">Multi-pass membrane protein</topology>
    </subcellularLocation>
</comment>
<feature type="transmembrane region" description="Helical" evidence="8">
    <location>
        <begin position="263"/>
        <end position="285"/>
    </location>
</feature>
<protein>
    <submittedName>
        <fullName evidence="9">Transporter, SSS family</fullName>
    </submittedName>
</protein>
<dbReference type="Gene3D" id="1.20.1730.10">
    <property type="entry name" value="Sodium/glucose cotransporter"/>
    <property type="match status" value="1"/>
</dbReference>
<feature type="transmembrane region" description="Helical" evidence="8">
    <location>
        <begin position="219"/>
        <end position="242"/>
    </location>
</feature>
<evidence type="ECO:0000256" key="4">
    <source>
        <dbReference type="ARBA" id="ARBA00022692"/>
    </source>
</evidence>
<feature type="transmembrane region" description="Helical" evidence="8">
    <location>
        <begin position="315"/>
        <end position="336"/>
    </location>
</feature>
<feature type="transmembrane region" description="Helical" evidence="8">
    <location>
        <begin position="149"/>
        <end position="173"/>
    </location>
</feature>
<dbReference type="PANTHER" id="PTHR48086">
    <property type="entry name" value="SODIUM/PROLINE SYMPORTER-RELATED"/>
    <property type="match status" value="1"/>
</dbReference>
<dbReference type="EMBL" id="AWXA01000041">
    <property type="protein sequence ID" value="ERT58665.1"/>
    <property type="molecule type" value="Genomic_DNA"/>
</dbReference>
<evidence type="ECO:0000313" key="9">
    <source>
        <dbReference type="EMBL" id="ERT58665.1"/>
    </source>
</evidence>
<dbReference type="AlphaFoldDB" id="U7UH52"/>
<feature type="transmembrane region" description="Helical" evidence="8">
    <location>
        <begin position="382"/>
        <end position="404"/>
    </location>
</feature>
<reference evidence="9 10" key="1">
    <citation type="submission" date="2013-09" db="EMBL/GenBank/DDBJ databases">
        <authorList>
            <person name="Durkin A.S."/>
            <person name="Haft D.R."/>
            <person name="McCorrison J."/>
            <person name="Torralba M."/>
            <person name="Gillis M."/>
            <person name="Haft D.H."/>
            <person name="Methe B."/>
            <person name="Sutton G."/>
            <person name="Nelson K.E."/>
        </authorList>
    </citation>
    <scope>NUCLEOTIDE SEQUENCE [LARGE SCALE GENOMIC DNA]</scope>
    <source>
        <strain evidence="9 10">BV3C16-1</strain>
    </source>
</reference>
<evidence type="ECO:0000256" key="7">
    <source>
        <dbReference type="RuleBase" id="RU362091"/>
    </source>
</evidence>
<dbReference type="CDD" id="cd10322">
    <property type="entry name" value="SLC5sbd"/>
    <property type="match status" value="1"/>
</dbReference>
<dbReference type="GO" id="GO:0022857">
    <property type="term" value="F:transmembrane transporter activity"/>
    <property type="evidence" value="ECO:0007669"/>
    <property type="project" value="InterPro"/>
</dbReference>
<organism evidence="9 10">
    <name type="scientific">Megasphaera vaginalis</name>
    <name type="common">ex Srinivasan et al. 2021</name>
    <dbReference type="NCBI Taxonomy" id="1111454"/>
    <lineage>
        <taxon>Bacteria</taxon>
        <taxon>Bacillati</taxon>
        <taxon>Bacillota</taxon>
        <taxon>Negativicutes</taxon>
        <taxon>Veillonellales</taxon>
        <taxon>Veillonellaceae</taxon>
        <taxon>Megasphaera</taxon>
    </lineage>
</organism>
<accession>U7UH52</accession>
<keyword evidence="6 8" id="KW-0472">Membrane</keyword>
<feature type="transmembrane region" description="Helical" evidence="8">
    <location>
        <begin position="180"/>
        <end position="199"/>
    </location>
</feature>
<dbReference type="Pfam" id="PF00474">
    <property type="entry name" value="SSF"/>
    <property type="match status" value="1"/>
</dbReference>
<feature type="transmembrane region" description="Helical" evidence="8">
    <location>
        <begin position="438"/>
        <end position="456"/>
    </location>
</feature>
<evidence type="ECO:0000256" key="8">
    <source>
        <dbReference type="SAM" id="Phobius"/>
    </source>
</evidence>
<proteinExistence type="inferred from homology"/>
<feature type="transmembrane region" description="Helical" evidence="8">
    <location>
        <begin position="75"/>
        <end position="95"/>
    </location>
</feature>
<dbReference type="InterPro" id="IPR001734">
    <property type="entry name" value="Na/solute_symporter"/>
</dbReference>
<comment type="similarity">
    <text evidence="2 7">Belongs to the sodium:solute symporter (SSF) (TC 2.A.21) family.</text>
</comment>
<feature type="transmembrane region" description="Helical" evidence="8">
    <location>
        <begin position="6"/>
        <end position="22"/>
    </location>
</feature>
<keyword evidence="3" id="KW-0813">Transport</keyword>
<dbReference type="STRING" id="1111454.HMPREF1250_1815"/>
<dbReference type="PATRIC" id="fig|1111454.3.peg.1480"/>
<dbReference type="GO" id="GO:0005886">
    <property type="term" value="C:plasma membrane"/>
    <property type="evidence" value="ECO:0007669"/>
    <property type="project" value="TreeGrafter"/>
</dbReference>
<dbReference type="PANTHER" id="PTHR48086:SF7">
    <property type="entry name" value="SODIUM-SOLUTE SYMPORTER-RELATED"/>
    <property type="match status" value="1"/>
</dbReference>
<evidence type="ECO:0000256" key="2">
    <source>
        <dbReference type="ARBA" id="ARBA00006434"/>
    </source>
</evidence>
<dbReference type="eggNOG" id="COG0591">
    <property type="taxonomic scope" value="Bacteria"/>
</dbReference>
<evidence type="ECO:0000256" key="1">
    <source>
        <dbReference type="ARBA" id="ARBA00004141"/>
    </source>
</evidence>
<keyword evidence="4 8" id="KW-0812">Transmembrane</keyword>
<name>U7UH52_9FIRM</name>
<keyword evidence="5 8" id="KW-1133">Transmembrane helix</keyword>
<dbReference type="PROSITE" id="PS50283">
    <property type="entry name" value="NA_SOLUT_SYMP_3"/>
    <property type="match status" value="1"/>
</dbReference>
<gene>
    <name evidence="9" type="ORF">HMPREF1250_1815</name>
</gene>
<evidence type="ECO:0000313" key="10">
    <source>
        <dbReference type="Proteomes" id="UP000017090"/>
    </source>
</evidence>